<sequence length="255" mass="29119">MKIIASILMFCFVLFSCSEDKDDTISQANLTFNFTHNWDGVEVSNVNFNTIQYTNANGEQLSIERLRYLISRITFQNSNNEVFTINSYKLIDVTNNKNLSFTPTTTIPSGTYKSLSFTFGFNNDDNYNFNYPDLNSTSWNVPEMLGGGYHFMQLEGKFMDNTATETGFAYHTIRAVDNSGATPIFQDTFFEVDLGAVTISNNAVFNIEMNIAEWFKNPNTWDLNVLNNMLMPNYNAQIMMFENGQNVFNLKSVNQ</sequence>
<evidence type="ECO:0000313" key="3">
    <source>
        <dbReference type="Proteomes" id="UP001501433"/>
    </source>
</evidence>
<organism evidence="2 3">
    <name type="scientific">Litoribaculum gwangyangense</name>
    <dbReference type="NCBI Taxonomy" id="1130722"/>
    <lineage>
        <taxon>Bacteria</taxon>
        <taxon>Pseudomonadati</taxon>
        <taxon>Bacteroidota</taxon>
        <taxon>Flavobacteriia</taxon>
        <taxon>Flavobacteriales</taxon>
        <taxon>Flavobacteriaceae</taxon>
        <taxon>Litoribaculum</taxon>
    </lineage>
</organism>
<protein>
    <recommendedName>
        <fullName evidence="1">Copper-binding protein MbnP-like domain-containing protein</fullName>
    </recommendedName>
</protein>
<evidence type="ECO:0000259" key="1">
    <source>
        <dbReference type="Pfam" id="PF20243"/>
    </source>
</evidence>
<dbReference type="Pfam" id="PF20243">
    <property type="entry name" value="MbnP"/>
    <property type="match status" value="1"/>
</dbReference>
<dbReference type="EMBL" id="BAABJW010000001">
    <property type="protein sequence ID" value="GAA4803955.1"/>
    <property type="molecule type" value="Genomic_DNA"/>
</dbReference>
<dbReference type="InterPro" id="IPR046863">
    <property type="entry name" value="MbnP-like_dom"/>
</dbReference>
<proteinExistence type="predicted"/>
<keyword evidence="3" id="KW-1185">Reference proteome</keyword>
<gene>
    <name evidence="2" type="ORF">GCM10023330_07770</name>
</gene>
<feature type="domain" description="Copper-binding protein MbnP-like" evidence="1">
    <location>
        <begin position="28"/>
        <end position="224"/>
    </location>
</feature>
<evidence type="ECO:0000313" key="2">
    <source>
        <dbReference type="EMBL" id="GAA4803955.1"/>
    </source>
</evidence>
<accession>A0ABP9C4F6</accession>
<dbReference type="Proteomes" id="UP001501433">
    <property type="component" value="Unassembled WGS sequence"/>
</dbReference>
<reference evidence="3" key="1">
    <citation type="journal article" date="2019" name="Int. J. Syst. Evol. Microbiol.">
        <title>The Global Catalogue of Microorganisms (GCM) 10K type strain sequencing project: providing services to taxonomists for standard genome sequencing and annotation.</title>
        <authorList>
            <consortium name="The Broad Institute Genomics Platform"/>
            <consortium name="The Broad Institute Genome Sequencing Center for Infectious Disease"/>
            <person name="Wu L."/>
            <person name="Ma J."/>
        </authorList>
    </citation>
    <scope>NUCLEOTIDE SEQUENCE [LARGE SCALE GENOMIC DNA]</scope>
    <source>
        <strain evidence="3">JCM 18325</strain>
    </source>
</reference>
<name>A0ABP9C4F6_9FLAO</name>
<dbReference type="PROSITE" id="PS51257">
    <property type="entry name" value="PROKAR_LIPOPROTEIN"/>
    <property type="match status" value="1"/>
</dbReference>
<dbReference type="RefSeq" id="WP_345275619.1">
    <property type="nucleotide sequence ID" value="NZ_BAABJW010000001.1"/>
</dbReference>
<comment type="caution">
    <text evidence="2">The sequence shown here is derived from an EMBL/GenBank/DDBJ whole genome shotgun (WGS) entry which is preliminary data.</text>
</comment>